<name>A0A382UCT9_9ZZZZ</name>
<dbReference type="SUPFAM" id="SSF53335">
    <property type="entry name" value="S-adenosyl-L-methionine-dependent methyltransferases"/>
    <property type="match status" value="1"/>
</dbReference>
<dbReference type="AlphaFoldDB" id="A0A382UCT9"/>
<reference evidence="1" key="1">
    <citation type="submission" date="2018-05" db="EMBL/GenBank/DDBJ databases">
        <authorList>
            <person name="Lanie J.A."/>
            <person name="Ng W.-L."/>
            <person name="Kazmierczak K.M."/>
            <person name="Andrzejewski T.M."/>
            <person name="Davidsen T.M."/>
            <person name="Wayne K.J."/>
            <person name="Tettelin H."/>
            <person name="Glass J.I."/>
            <person name="Rusch D."/>
            <person name="Podicherti R."/>
            <person name="Tsui H.-C.T."/>
            <person name="Winkler M.E."/>
        </authorList>
    </citation>
    <scope>NUCLEOTIDE SEQUENCE</scope>
</reference>
<gene>
    <name evidence="1" type="ORF">METZ01_LOCUS384342</name>
</gene>
<proteinExistence type="predicted"/>
<evidence type="ECO:0008006" key="2">
    <source>
        <dbReference type="Google" id="ProtNLM"/>
    </source>
</evidence>
<dbReference type="Gene3D" id="3.40.50.150">
    <property type="entry name" value="Vaccinia Virus protein VP39"/>
    <property type="match status" value="1"/>
</dbReference>
<dbReference type="PANTHER" id="PTHR40036">
    <property type="entry name" value="MACROCIN O-METHYLTRANSFERASE"/>
    <property type="match status" value="1"/>
</dbReference>
<dbReference type="Pfam" id="PF05711">
    <property type="entry name" value="TylF"/>
    <property type="match status" value="1"/>
</dbReference>
<dbReference type="EMBL" id="UINC01142882">
    <property type="protein sequence ID" value="SVD31488.1"/>
    <property type="molecule type" value="Genomic_DNA"/>
</dbReference>
<protein>
    <recommendedName>
        <fullName evidence="2">Macrocin O-methyltransferase</fullName>
    </recommendedName>
</protein>
<sequence length="240" mass="28196">FLMCPLFQDKSFFMQGQMDIHPKSHWDGDDFIKSTGGFYPKNDNENRKIYNLEPWDNTRRDMLILLLRTVADKKIEGDMAELGVHKGFTAKLIHHYMPERKFHLFDTFEGVYGSSFFEENDQTKFSTSTWRFTDTSLIGVKNYITEVNNNIQYYKGYFPKSIPKNLYALRFAFVHLDFDFFEATLEGLKFFYPRMNPMGIIVIHDYNTWPGARMAVDDFFQNKKELPIPLPDKAGSVLIV</sequence>
<dbReference type="InterPro" id="IPR029063">
    <property type="entry name" value="SAM-dependent_MTases_sf"/>
</dbReference>
<dbReference type="InterPro" id="IPR008884">
    <property type="entry name" value="TylF_MeTrfase"/>
</dbReference>
<accession>A0A382UCT9</accession>
<feature type="non-terminal residue" evidence="1">
    <location>
        <position position="1"/>
    </location>
</feature>
<dbReference type="PANTHER" id="PTHR40036:SF1">
    <property type="entry name" value="MACROCIN O-METHYLTRANSFERASE"/>
    <property type="match status" value="1"/>
</dbReference>
<organism evidence="1">
    <name type="scientific">marine metagenome</name>
    <dbReference type="NCBI Taxonomy" id="408172"/>
    <lineage>
        <taxon>unclassified sequences</taxon>
        <taxon>metagenomes</taxon>
        <taxon>ecological metagenomes</taxon>
    </lineage>
</organism>
<evidence type="ECO:0000313" key="1">
    <source>
        <dbReference type="EMBL" id="SVD31488.1"/>
    </source>
</evidence>